<dbReference type="SUPFAM" id="SSF47413">
    <property type="entry name" value="lambda repressor-like DNA-binding domains"/>
    <property type="match status" value="1"/>
</dbReference>
<keyword evidence="1" id="KW-0238">DNA-binding</keyword>
<evidence type="ECO:0000256" key="1">
    <source>
        <dbReference type="ARBA" id="ARBA00023125"/>
    </source>
</evidence>
<dbReference type="OrthoDB" id="53252at2157"/>
<gene>
    <name evidence="3" type="primary">rodZ</name>
    <name evidence="3" type="ORF">Mpt1_c05530</name>
</gene>
<dbReference type="PROSITE" id="PS50943">
    <property type="entry name" value="HTH_CROC1"/>
    <property type="match status" value="1"/>
</dbReference>
<keyword evidence="4" id="KW-1185">Reference proteome</keyword>
<dbReference type="CDD" id="cd00093">
    <property type="entry name" value="HTH_XRE"/>
    <property type="match status" value="1"/>
</dbReference>
<dbReference type="InterPro" id="IPR011051">
    <property type="entry name" value="RmlC_Cupin_sf"/>
</dbReference>
<evidence type="ECO:0000313" key="4">
    <source>
        <dbReference type="Proteomes" id="UP000030787"/>
    </source>
</evidence>
<sequence>MEETNKVGSRIRMYRERLGITQEELAERAGLDVAFIKDVEEGRTYPAVGMLIKLSRALGKRLGTFTDDIEVKDPLITKASKKEEEGSKGKSHYHYFPLGKGKIDRSMDPMFIRIDPACGEKLSSHEGEEFIMVLSGKIELTYGKEKHTLGPGDTVYYNSLVPHKVSAADNRPAEILAVIYVPF</sequence>
<evidence type="ECO:0000313" key="3">
    <source>
        <dbReference type="EMBL" id="AIZ56443.1"/>
    </source>
</evidence>
<reference evidence="3 4" key="1">
    <citation type="journal article" date="2014" name="Appl. Environ. Microbiol.">
        <title>Comparative Genome Analysis of 'Candidatus Methanoplasma termitum' Indicates a New Mode of Energy Metabolism in the Seventh Order of Methanogens.</title>
        <authorList>
            <person name="Lang K."/>
            <person name="Schuldes J."/>
            <person name="Klingl A."/>
            <person name="Poehlein A."/>
            <person name="Daniel R."/>
            <person name="Brune A."/>
        </authorList>
    </citation>
    <scope>NUCLEOTIDE SEQUENCE [LARGE SCALE GENOMIC DNA]</scope>
    <source>
        <strain evidence="4">Mpt1</strain>
    </source>
</reference>
<organism evidence="3 4">
    <name type="scientific">Candidatus Methanoplasma termitum</name>
    <dbReference type="NCBI Taxonomy" id="1577791"/>
    <lineage>
        <taxon>Archaea</taxon>
        <taxon>Methanobacteriati</taxon>
        <taxon>Thermoplasmatota</taxon>
        <taxon>Thermoplasmata</taxon>
        <taxon>Methanomassiliicoccales</taxon>
        <taxon>Methanomassiliicoccaceae</taxon>
        <taxon>Candidatus Methanoplasma</taxon>
    </lineage>
</organism>
<dbReference type="RefSeq" id="WP_048111866.1">
    <property type="nucleotide sequence ID" value="NZ_CP010070.1"/>
</dbReference>
<dbReference type="KEGG" id="mear:Mpt1_c05530"/>
<dbReference type="SMART" id="SM00530">
    <property type="entry name" value="HTH_XRE"/>
    <property type="match status" value="1"/>
</dbReference>
<protein>
    <submittedName>
        <fullName evidence="3">RodZ protein</fullName>
    </submittedName>
</protein>
<feature type="domain" description="HTH cro/C1-type" evidence="2">
    <location>
        <begin position="11"/>
        <end position="65"/>
    </location>
</feature>
<dbReference type="Proteomes" id="UP000030787">
    <property type="component" value="Chromosome"/>
</dbReference>
<dbReference type="EMBL" id="CP010070">
    <property type="protein sequence ID" value="AIZ56443.1"/>
    <property type="molecule type" value="Genomic_DNA"/>
</dbReference>
<dbReference type="InterPro" id="IPR010982">
    <property type="entry name" value="Lambda_DNA-bd_dom_sf"/>
</dbReference>
<dbReference type="PANTHER" id="PTHR46797:SF19">
    <property type="entry name" value="BLL2473 PROTEIN"/>
    <property type="match status" value="1"/>
</dbReference>
<dbReference type="GO" id="GO:0003700">
    <property type="term" value="F:DNA-binding transcription factor activity"/>
    <property type="evidence" value="ECO:0007669"/>
    <property type="project" value="TreeGrafter"/>
</dbReference>
<dbReference type="Gene3D" id="1.10.260.40">
    <property type="entry name" value="lambda repressor-like DNA-binding domains"/>
    <property type="match status" value="1"/>
</dbReference>
<proteinExistence type="predicted"/>
<dbReference type="GO" id="GO:0003677">
    <property type="term" value="F:DNA binding"/>
    <property type="evidence" value="ECO:0007669"/>
    <property type="project" value="UniProtKB-KW"/>
</dbReference>
<dbReference type="PANTHER" id="PTHR46797">
    <property type="entry name" value="HTH-TYPE TRANSCRIPTIONAL REGULATOR"/>
    <property type="match status" value="1"/>
</dbReference>
<dbReference type="InterPro" id="IPR050807">
    <property type="entry name" value="TransReg_Diox_bact_type"/>
</dbReference>
<dbReference type="SUPFAM" id="SSF51182">
    <property type="entry name" value="RmlC-like cupins"/>
    <property type="match status" value="1"/>
</dbReference>
<dbReference type="AlphaFoldDB" id="A0A0A7LBQ1"/>
<dbReference type="STRING" id="1577791.Mpt1_c05530"/>
<dbReference type="InterPro" id="IPR013096">
    <property type="entry name" value="Cupin_2"/>
</dbReference>
<dbReference type="Gene3D" id="2.60.120.10">
    <property type="entry name" value="Jelly Rolls"/>
    <property type="match status" value="1"/>
</dbReference>
<dbReference type="Pfam" id="PF07883">
    <property type="entry name" value="Cupin_2"/>
    <property type="match status" value="1"/>
</dbReference>
<evidence type="ECO:0000259" key="2">
    <source>
        <dbReference type="PROSITE" id="PS50943"/>
    </source>
</evidence>
<name>A0A0A7LBQ1_9ARCH</name>
<dbReference type="HOGENOM" id="CLU_085376_3_2_2"/>
<accession>A0A0A7LBQ1</accession>
<dbReference type="CDD" id="cd02209">
    <property type="entry name" value="cupin_XRE_C"/>
    <property type="match status" value="1"/>
</dbReference>
<dbReference type="GO" id="GO:0005829">
    <property type="term" value="C:cytosol"/>
    <property type="evidence" value="ECO:0007669"/>
    <property type="project" value="TreeGrafter"/>
</dbReference>
<dbReference type="GeneID" id="24818219"/>
<dbReference type="Pfam" id="PF01381">
    <property type="entry name" value="HTH_3"/>
    <property type="match status" value="1"/>
</dbReference>
<dbReference type="InterPro" id="IPR014710">
    <property type="entry name" value="RmlC-like_jellyroll"/>
</dbReference>
<dbReference type="InterPro" id="IPR001387">
    <property type="entry name" value="Cro/C1-type_HTH"/>
</dbReference>